<evidence type="ECO:0000256" key="2">
    <source>
        <dbReference type="SAM" id="SignalP"/>
    </source>
</evidence>
<gene>
    <name evidence="3" type="ORF">FE263_09640</name>
</gene>
<evidence type="ECO:0000313" key="4">
    <source>
        <dbReference type="Proteomes" id="UP000305654"/>
    </source>
</evidence>
<sequence>MLPGNASRSSLLVATALAGVALASAIPARADDTGAQINSIEKQIRNLQGELGRMKHSLAQRDADVRAARAEAAAANRQALSLSQRTTNSYGQPLPPQALSTPPGYPVGPATPGSIPKYSPYVNVDGVPTPVLYPGKPLQKGQFQLMGVRVTLGGFVTADSIFRSRNETLDIGSNFNGTLPYRSSPNYHTPEFRETARASRVSLLVEANADPVTKLTAYWEADFQGVGSGSNSVESNSYVLRQRILYAQITRSDWDFYVMGGQSFSLLTQNRIGITLRQENTPLTIDTQYVPGFVWTRQTGLRFVKGFDNDKFDLGLAFESPQATYYTGGNGTGSTDGTIDATNTGSGTLNPDTSYSDDIAPDVILKGTADPGWGHYELFGIARFLHDRTSFVGSGTNHTVLAGGGGGSAIVPIIPGRLEVNGSVLAGEGIGRYGTSQLTDATFSSSGAPKPLPEVIALVGLVSHPYARFDLYGYVGTEQITHRESFTEGGKGYGYGSPLYSNVGCNTEQPITTTLALPCTANTSGVVGAAVGGWWRFLRGDFGTMQTGIQYSYIHKTAFEGRGGSPNTDDNMVFLSFRYLPFQ</sequence>
<dbReference type="AlphaFoldDB" id="A0A5R9J5V1"/>
<accession>A0A5R9J5V1</accession>
<comment type="caution">
    <text evidence="3">The sequence shown here is derived from an EMBL/GenBank/DDBJ whole genome shotgun (WGS) entry which is preliminary data.</text>
</comment>
<dbReference type="Proteomes" id="UP000305654">
    <property type="component" value="Unassembled WGS sequence"/>
</dbReference>
<keyword evidence="2" id="KW-0732">Signal</keyword>
<protein>
    <recommendedName>
        <fullName evidence="5">DUF3138 family protein</fullName>
    </recommendedName>
</protein>
<name>A0A5R9J5V1_9PROT</name>
<evidence type="ECO:0000313" key="3">
    <source>
        <dbReference type="EMBL" id="TLU72339.1"/>
    </source>
</evidence>
<keyword evidence="4" id="KW-1185">Reference proteome</keyword>
<feature type="region of interest" description="Disordered" evidence="1">
    <location>
        <begin position="78"/>
        <end position="101"/>
    </location>
</feature>
<feature type="chain" id="PRO_5024464508" description="DUF3138 family protein" evidence="2">
    <location>
        <begin position="31"/>
        <end position="583"/>
    </location>
</feature>
<feature type="compositionally biased region" description="Polar residues" evidence="1">
    <location>
        <begin position="80"/>
        <end position="91"/>
    </location>
</feature>
<reference evidence="3 4" key="1">
    <citation type="submission" date="2019-05" db="EMBL/GenBank/DDBJ databases">
        <authorList>
            <person name="Pankratov T."/>
            <person name="Grouzdev D."/>
        </authorList>
    </citation>
    <scope>NUCLEOTIDE SEQUENCE [LARGE SCALE GENOMIC DNA]</scope>
    <source>
        <strain evidence="3 4">KEBCLARHB70R</strain>
    </source>
</reference>
<evidence type="ECO:0008006" key="5">
    <source>
        <dbReference type="Google" id="ProtNLM"/>
    </source>
</evidence>
<dbReference type="RefSeq" id="WP_138325801.1">
    <property type="nucleotide sequence ID" value="NZ_VCDI01000003.1"/>
</dbReference>
<proteinExistence type="predicted"/>
<evidence type="ECO:0000256" key="1">
    <source>
        <dbReference type="SAM" id="MobiDB-lite"/>
    </source>
</evidence>
<organism evidence="3 4">
    <name type="scientific">Lichenicoccus roseus</name>
    <dbReference type="NCBI Taxonomy" id="2683649"/>
    <lineage>
        <taxon>Bacteria</taxon>
        <taxon>Pseudomonadati</taxon>
        <taxon>Pseudomonadota</taxon>
        <taxon>Alphaproteobacteria</taxon>
        <taxon>Acetobacterales</taxon>
        <taxon>Acetobacteraceae</taxon>
        <taxon>Lichenicoccus</taxon>
    </lineage>
</organism>
<feature type="signal peptide" evidence="2">
    <location>
        <begin position="1"/>
        <end position="30"/>
    </location>
</feature>
<dbReference type="EMBL" id="VCDI01000003">
    <property type="protein sequence ID" value="TLU72339.1"/>
    <property type="molecule type" value="Genomic_DNA"/>
</dbReference>
<dbReference type="OrthoDB" id="128078at2"/>